<dbReference type="InterPro" id="IPR006103">
    <property type="entry name" value="Glyco_hydro_2_cat"/>
</dbReference>
<evidence type="ECO:0000259" key="7">
    <source>
        <dbReference type="Pfam" id="PF16355"/>
    </source>
</evidence>
<evidence type="ECO:0000259" key="6">
    <source>
        <dbReference type="Pfam" id="PF11721"/>
    </source>
</evidence>
<dbReference type="Pfam" id="PF02836">
    <property type="entry name" value="Glyco_hydro_2_C"/>
    <property type="match status" value="1"/>
</dbReference>
<feature type="domain" description="Glycoside hydrolase family 2 catalytic" evidence="5">
    <location>
        <begin position="336"/>
        <end position="471"/>
    </location>
</feature>
<evidence type="ECO:0000256" key="1">
    <source>
        <dbReference type="ARBA" id="ARBA00007401"/>
    </source>
</evidence>
<proteinExistence type="inferred from homology"/>
<dbReference type="Gene3D" id="3.20.20.80">
    <property type="entry name" value="Glycosidases"/>
    <property type="match status" value="1"/>
</dbReference>
<feature type="domain" description="Malectin" evidence="6">
    <location>
        <begin position="737"/>
        <end position="902"/>
    </location>
</feature>
<dbReference type="SUPFAM" id="SSF49303">
    <property type="entry name" value="beta-Galactosidase/glucuronidase domain"/>
    <property type="match status" value="1"/>
</dbReference>
<accession>A0A7L5E4G0</accession>
<dbReference type="InterPro" id="IPR036156">
    <property type="entry name" value="Beta-gal/glucu_dom_sf"/>
</dbReference>
<gene>
    <name evidence="9" type="ORF">HH214_16070</name>
</gene>
<dbReference type="InterPro" id="IPR032311">
    <property type="entry name" value="DUF4982"/>
</dbReference>
<dbReference type="InterPro" id="IPR054593">
    <property type="entry name" value="Beta-mannosidase-like_N2"/>
</dbReference>
<dbReference type="KEGG" id="mrob:HH214_16070"/>
<dbReference type="PRINTS" id="PR00132">
    <property type="entry name" value="GLHYDRLASE2"/>
</dbReference>
<evidence type="ECO:0000313" key="10">
    <source>
        <dbReference type="Proteomes" id="UP000503278"/>
    </source>
</evidence>
<evidence type="ECO:0000259" key="8">
    <source>
        <dbReference type="Pfam" id="PF22666"/>
    </source>
</evidence>
<dbReference type="GO" id="GO:0005975">
    <property type="term" value="P:carbohydrate metabolic process"/>
    <property type="evidence" value="ECO:0007669"/>
    <property type="project" value="InterPro"/>
</dbReference>
<dbReference type="Gene3D" id="2.60.120.260">
    <property type="entry name" value="Galactose-binding domain-like"/>
    <property type="match status" value="1"/>
</dbReference>
<dbReference type="EMBL" id="CP051682">
    <property type="protein sequence ID" value="QJD97277.1"/>
    <property type="molecule type" value="Genomic_DNA"/>
</dbReference>
<dbReference type="PANTHER" id="PTHR42732">
    <property type="entry name" value="BETA-GALACTOSIDASE"/>
    <property type="match status" value="1"/>
</dbReference>
<evidence type="ECO:0000256" key="2">
    <source>
        <dbReference type="ARBA" id="ARBA00022801"/>
    </source>
</evidence>
<dbReference type="Gene3D" id="2.60.40.10">
    <property type="entry name" value="Immunoglobulins"/>
    <property type="match status" value="2"/>
</dbReference>
<dbReference type="Pfam" id="PF22666">
    <property type="entry name" value="Glyco_hydro_2_N2"/>
    <property type="match status" value="1"/>
</dbReference>
<dbReference type="Proteomes" id="UP000503278">
    <property type="component" value="Chromosome"/>
</dbReference>
<evidence type="ECO:0000313" key="9">
    <source>
        <dbReference type="EMBL" id="QJD97277.1"/>
    </source>
</evidence>
<dbReference type="InterPro" id="IPR006101">
    <property type="entry name" value="Glyco_hydro_2"/>
</dbReference>
<dbReference type="Gene3D" id="2.60.120.430">
    <property type="entry name" value="Galactose-binding lectin"/>
    <property type="match status" value="1"/>
</dbReference>
<keyword evidence="10" id="KW-1185">Reference proteome</keyword>
<dbReference type="Pfam" id="PF11721">
    <property type="entry name" value="Malectin"/>
    <property type="match status" value="1"/>
</dbReference>
<keyword evidence="2" id="KW-0378">Hydrolase</keyword>
<dbReference type="InterPro" id="IPR013783">
    <property type="entry name" value="Ig-like_fold"/>
</dbReference>
<dbReference type="PANTHER" id="PTHR42732:SF1">
    <property type="entry name" value="BETA-MANNOSIDASE"/>
    <property type="match status" value="1"/>
</dbReference>
<dbReference type="SUPFAM" id="SSF51445">
    <property type="entry name" value="(Trans)glycosidases"/>
    <property type="match status" value="1"/>
</dbReference>
<dbReference type="SUPFAM" id="SSF49785">
    <property type="entry name" value="Galactose-binding domain-like"/>
    <property type="match status" value="2"/>
</dbReference>
<feature type="domain" description="DUF4982" evidence="7">
    <location>
        <begin position="641"/>
        <end position="701"/>
    </location>
</feature>
<feature type="domain" description="Glycoside hydrolase family 2 immunoglobulin-like beta-sandwich" evidence="4">
    <location>
        <begin position="219"/>
        <end position="324"/>
    </location>
</feature>
<protein>
    <submittedName>
        <fullName evidence="9">DUF4982 domain-containing protein</fullName>
    </submittedName>
</protein>
<dbReference type="Pfam" id="PF00703">
    <property type="entry name" value="Glyco_hydro_2"/>
    <property type="match status" value="1"/>
</dbReference>
<evidence type="ECO:0000259" key="4">
    <source>
        <dbReference type="Pfam" id="PF00703"/>
    </source>
</evidence>
<dbReference type="Pfam" id="PF16355">
    <property type="entry name" value="DUF4982"/>
    <property type="match status" value="1"/>
</dbReference>
<dbReference type="RefSeq" id="WP_169609317.1">
    <property type="nucleotide sequence ID" value="NZ_CP051682.1"/>
</dbReference>
<feature type="domain" description="Beta-mannosidase-like galactose-binding" evidence="8">
    <location>
        <begin position="102"/>
        <end position="170"/>
    </location>
</feature>
<dbReference type="AlphaFoldDB" id="A0A7L5E4G0"/>
<evidence type="ECO:0000259" key="5">
    <source>
        <dbReference type="Pfam" id="PF02836"/>
    </source>
</evidence>
<dbReference type="InterPro" id="IPR008979">
    <property type="entry name" value="Galactose-bd-like_sf"/>
</dbReference>
<organism evidence="9 10">
    <name type="scientific">Mucilaginibacter robiniae</name>
    <dbReference type="NCBI Taxonomy" id="2728022"/>
    <lineage>
        <taxon>Bacteria</taxon>
        <taxon>Pseudomonadati</taxon>
        <taxon>Bacteroidota</taxon>
        <taxon>Sphingobacteriia</taxon>
        <taxon>Sphingobacteriales</taxon>
        <taxon>Sphingobacteriaceae</taxon>
        <taxon>Mucilaginibacter</taxon>
    </lineage>
</organism>
<name>A0A7L5E4G0_9SPHI</name>
<sequence length="1193" mass="134223">MFSLSAVYFNQRCRAFFIRLTVAVAGMLITFNSFAQQPLRRDLLLNTGWSTTEDEHNQNAHQGFEKANFNDKAWPVVDVPHNWDTYGGYRRLKHGNLHGYAWYRKTFTVKPDQTNREYFLYFEGVGSYATVWLNGQKVGYHAGGRTTFTLNVTNIIRFNQPNLLCVRADHPAFIKDLPWVCGGCSDEGGFSEGSQPMGIFRPVHLLVTNGTCIEPFGVHIWNDTTVTTEQATLHLETEVKNYSKQAKKVTIVNQLLDATGKNVATQQVQISLTPNASTIVPQQFAGLKNVHLWSLENPYLYTVLTQITENGKVIDETRTPYGIRWVSWPIGRNNGDGRFYLNGKPIFINGIAEYEHLMGQSQAFSAQEIKARVMQVRAAGFNAFRDAHQPHNLEYQKYWDKLGLLWWPQYSAHIWFDTPEFKENYKALLRDWIKERRNSPSVILWGLENESKLPADFARECTAIIRKMDPTASSQRKVTTCNGGSGTDWDVPQNWTGTYGGNPLTYGEDLQKQILVGEYGAWRSLDLHTEGPFAQNGPLSEDRMTQLMETKVRLAESVKDRVAGQFQWLLYSHENPGRVQGGEGLRELDRVGPINYKGLFTPWGQPLDAFYMYRANYANAGKEPMVYIVSHTWPNRWLKPGKKDSITVYSNCDEVELFNDVKTTSLGRRKRNGIGTHFQWDGVNVQYNVLYAVGYVHGKAVTNDVVVLNHLPAAPHVQQLYQADNSMLLPAPNYKYLYRVNCGGPEYKDQNGNTWMADVHKNGAQSWGSQSWTDDYEGMPAFFASQQRTFDPVQGTSDSHLFQTYRYGMNKLRYCFPVPDGDYRIELYFNEPWYGTGGGLDCTGWRLFDVAVNKKTVIRNLDIWKESGYNHALKKTVTAHITGGQLEISFPHIAAGEAIISAITVSTLNKTVPAVHQVNDGIVQNLSNNTSVALRHWLDLGDHPYLNESSTINNLPPVLYGADWIQTSNALGQRDREIHFTMGADGSVYVASNVPAYKWPDWLQGYEVTGLSVSIDKGNGTQLPLYRKFFKKNEQITLGKNSGSLMYLAAVLPAITLEPATDLRPTVNYKADNALASSTGAVQDTMNNKKVIRFTQPAHGTATFNLSPGVADTYALRIKYYNLTDKVLTGKMELQMADGTVMKQEDLIFKPVKKGKSGTIATSTGTSINAGNYRLIITATDAEGLNLSGVEMQ</sequence>
<dbReference type="InterPro" id="IPR021720">
    <property type="entry name" value="Malectin_dom"/>
</dbReference>
<dbReference type="InterPro" id="IPR051913">
    <property type="entry name" value="GH2_Domain-Containing"/>
</dbReference>
<comment type="similarity">
    <text evidence="1">Belongs to the glycosyl hydrolase 2 family.</text>
</comment>
<reference evidence="9 10" key="1">
    <citation type="submission" date="2020-04" db="EMBL/GenBank/DDBJ databases">
        <title>Genome sequencing of novel species.</title>
        <authorList>
            <person name="Heo J."/>
            <person name="Kim S.-J."/>
            <person name="Kim J.-S."/>
            <person name="Hong S.-B."/>
            <person name="Kwon S.-W."/>
        </authorList>
    </citation>
    <scope>NUCLEOTIDE SEQUENCE [LARGE SCALE GENOMIC DNA]</scope>
    <source>
        <strain evidence="9 10">F39-2</strain>
    </source>
</reference>
<dbReference type="InterPro" id="IPR006102">
    <property type="entry name" value="Ig-like_GH2"/>
</dbReference>
<dbReference type="InterPro" id="IPR017853">
    <property type="entry name" value="GH"/>
</dbReference>
<dbReference type="GO" id="GO:0004553">
    <property type="term" value="F:hydrolase activity, hydrolyzing O-glycosyl compounds"/>
    <property type="evidence" value="ECO:0007669"/>
    <property type="project" value="InterPro"/>
</dbReference>
<keyword evidence="3" id="KW-0326">Glycosidase</keyword>
<evidence type="ECO:0000256" key="3">
    <source>
        <dbReference type="ARBA" id="ARBA00023295"/>
    </source>
</evidence>